<feature type="domain" description="Nudix hydrolase" evidence="3">
    <location>
        <begin position="28"/>
        <end position="172"/>
    </location>
</feature>
<dbReference type="SUPFAM" id="SSF55811">
    <property type="entry name" value="Nudix"/>
    <property type="match status" value="1"/>
</dbReference>
<sequence>MTKKTEVMTRRVDPEEAAFLREYRPVDFPRPSVTVDVAAFSVLDAELRVLLVKRGGHPFRGAWALPGGFVRVGDGHRDQGEDLDAAATRELEEETGLRAADVYLEQLGAFGKAGRDPRMRVITVAYYALIRPDLVPLVRSGGDATAAEWLSVHALRPADMAFDHHGIVTQATRRIAERVSSSSIASSLVTKTFTIPELRHVYSILTGKPQDPGNFRRKFERMVEEGIIEQAPGKRITASKPALVYRFLPEKTEQALRR</sequence>
<accession>A0ABZ2KIY8</accession>
<reference evidence="4 5" key="1">
    <citation type="submission" date="2021-12" db="EMBL/GenBank/DDBJ databases">
        <title>Discovery of the Pendulisporaceae a myxobacterial family with distinct sporulation behavior and unique specialized metabolism.</title>
        <authorList>
            <person name="Garcia R."/>
            <person name="Popoff A."/>
            <person name="Bader C.D."/>
            <person name="Loehr J."/>
            <person name="Walesch S."/>
            <person name="Walt C."/>
            <person name="Boldt J."/>
            <person name="Bunk B."/>
            <person name="Haeckl F.J.F.P.J."/>
            <person name="Gunesch A.P."/>
            <person name="Birkelbach J."/>
            <person name="Nuebel U."/>
            <person name="Pietschmann T."/>
            <person name="Bach T."/>
            <person name="Mueller R."/>
        </authorList>
    </citation>
    <scope>NUCLEOTIDE SEQUENCE [LARGE SCALE GENOMIC DNA]</scope>
    <source>
        <strain evidence="4 5">MSr12523</strain>
    </source>
</reference>
<dbReference type="Proteomes" id="UP001379533">
    <property type="component" value="Chromosome"/>
</dbReference>
<dbReference type="EMBL" id="CP089982">
    <property type="protein sequence ID" value="WXA98519.1"/>
    <property type="molecule type" value="Genomic_DNA"/>
</dbReference>
<dbReference type="Gene3D" id="3.90.79.10">
    <property type="entry name" value="Nucleoside Triphosphate Pyrophosphohydrolase"/>
    <property type="match status" value="1"/>
</dbReference>
<dbReference type="PRINTS" id="PR00502">
    <property type="entry name" value="NUDIXFAMILY"/>
</dbReference>
<dbReference type="Pfam" id="PF21906">
    <property type="entry name" value="WHD_NrtR"/>
    <property type="match status" value="1"/>
</dbReference>
<proteinExistence type="inferred from homology"/>
<keyword evidence="5" id="KW-1185">Reference proteome</keyword>
<dbReference type="SUPFAM" id="SSF46785">
    <property type="entry name" value="Winged helix' DNA-binding domain"/>
    <property type="match status" value="1"/>
</dbReference>
<evidence type="ECO:0000256" key="2">
    <source>
        <dbReference type="RuleBase" id="RU003476"/>
    </source>
</evidence>
<dbReference type="CDD" id="cd18873">
    <property type="entry name" value="NUDIX_NadM_like"/>
    <property type="match status" value="1"/>
</dbReference>
<dbReference type="InterPro" id="IPR036388">
    <property type="entry name" value="WH-like_DNA-bd_sf"/>
</dbReference>
<dbReference type="InterPro" id="IPR015797">
    <property type="entry name" value="NUDIX_hydrolase-like_dom_sf"/>
</dbReference>
<evidence type="ECO:0000259" key="3">
    <source>
        <dbReference type="PROSITE" id="PS51462"/>
    </source>
</evidence>
<evidence type="ECO:0000313" key="4">
    <source>
        <dbReference type="EMBL" id="WXA98519.1"/>
    </source>
</evidence>
<dbReference type="RefSeq" id="WP_394849131.1">
    <property type="nucleotide sequence ID" value="NZ_CP089982.1"/>
</dbReference>
<dbReference type="Gene3D" id="1.10.10.10">
    <property type="entry name" value="Winged helix-like DNA-binding domain superfamily/Winged helix DNA-binding domain"/>
    <property type="match status" value="1"/>
</dbReference>
<dbReference type="PROSITE" id="PS51462">
    <property type="entry name" value="NUDIX"/>
    <property type="match status" value="1"/>
</dbReference>
<dbReference type="GO" id="GO:0016787">
    <property type="term" value="F:hydrolase activity"/>
    <property type="evidence" value="ECO:0007669"/>
    <property type="project" value="UniProtKB-KW"/>
</dbReference>
<gene>
    <name evidence="4" type="ORF">LZC95_17000</name>
</gene>
<dbReference type="InterPro" id="IPR020084">
    <property type="entry name" value="NUDIX_hydrolase_CS"/>
</dbReference>
<dbReference type="PANTHER" id="PTHR43736">
    <property type="entry name" value="ADP-RIBOSE PYROPHOSPHATASE"/>
    <property type="match status" value="1"/>
</dbReference>
<dbReference type="InterPro" id="IPR000086">
    <property type="entry name" value="NUDIX_hydrolase_dom"/>
</dbReference>
<dbReference type="PANTHER" id="PTHR43736:SF4">
    <property type="entry name" value="SLR1690 PROTEIN"/>
    <property type="match status" value="1"/>
</dbReference>
<dbReference type="InterPro" id="IPR020476">
    <property type="entry name" value="Nudix_hydrolase"/>
</dbReference>
<protein>
    <submittedName>
        <fullName evidence="4">NUDIX hydrolase</fullName>
    </submittedName>
</protein>
<evidence type="ECO:0000256" key="1">
    <source>
        <dbReference type="ARBA" id="ARBA00022801"/>
    </source>
</evidence>
<evidence type="ECO:0000313" key="5">
    <source>
        <dbReference type="Proteomes" id="UP001379533"/>
    </source>
</evidence>
<keyword evidence="1 2" id="KW-0378">Hydrolase</keyword>
<dbReference type="InterPro" id="IPR036390">
    <property type="entry name" value="WH_DNA-bd_sf"/>
</dbReference>
<comment type="similarity">
    <text evidence="2">Belongs to the Nudix hydrolase family.</text>
</comment>
<dbReference type="PROSITE" id="PS00893">
    <property type="entry name" value="NUDIX_BOX"/>
    <property type="match status" value="1"/>
</dbReference>
<dbReference type="Pfam" id="PF00293">
    <property type="entry name" value="NUDIX"/>
    <property type="match status" value="1"/>
</dbReference>
<dbReference type="InterPro" id="IPR054105">
    <property type="entry name" value="WHD_NrtR"/>
</dbReference>
<name>A0ABZ2KIY8_9BACT</name>
<organism evidence="4 5">
    <name type="scientific">Pendulispora brunnea</name>
    <dbReference type="NCBI Taxonomy" id="2905690"/>
    <lineage>
        <taxon>Bacteria</taxon>
        <taxon>Pseudomonadati</taxon>
        <taxon>Myxococcota</taxon>
        <taxon>Myxococcia</taxon>
        <taxon>Myxococcales</taxon>
        <taxon>Sorangiineae</taxon>
        <taxon>Pendulisporaceae</taxon>
        <taxon>Pendulispora</taxon>
    </lineage>
</organism>